<keyword evidence="4 5" id="KW-0472">Membrane</keyword>
<dbReference type="EMBL" id="JWZX01003283">
    <property type="protein sequence ID" value="KOO22377.1"/>
    <property type="molecule type" value="Genomic_DNA"/>
</dbReference>
<keyword evidence="5" id="KW-0999">Mitochondrion inner membrane</keyword>
<evidence type="ECO:0000313" key="7">
    <source>
        <dbReference type="EMBL" id="KOO22377.1"/>
    </source>
</evidence>
<dbReference type="OrthoDB" id="10040024at2759"/>
<keyword evidence="2 5" id="KW-0812">Transmembrane</keyword>
<evidence type="ECO:0000256" key="1">
    <source>
        <dbReference type="ARBA" id="ARBA00004370"/>
    </source>
</evidence>
<dbReference type="AlphaFoldDB" id="A0A0M0J7Q0"/>
<reference evidence="8" key="1">
    <citation type="journal article" date="2015" name="PLoS Genet.">
        <title>Genome Sequence and Transcriptome Analyses of Chrysochromulina tobin: Metabolic Tools for Enhanced Algal Fitness in the Prominent Order Prymnesiales (Haptophyceae).</title>
        <authorList>
            <person name="Hovde B.T."/>
            <person name="Deodato C.R."/>
            <person name="Hunsperger H.M."/>
            <person name="Ryken S.A."/>
            <person name="Yost W."/>
            <person name="Jha R.K."/>
            <person name="Patterson J."/>
            <person name="Monnat R.J. Jr."/>
            <person name="Barlow S.B."/>
            <person name="Starkenburg S.R."/>
            <person name="Cattolico R.A."/>
        </authorList>
    </citation>
    <scope>NUCLEOTIDE SEQUENCE</scope>
    <source>
        <strain evidence="8">CCMP291</strain>
    </source>
</reference>
<keyword evidence="8" id="KW-1185">Reference proteome</keyword>
<evidence type="ECO:0000313" key="8">
    <source>
        <dbReference type="Proteomes" id="UP000037460"/>
    </source>
</evidence>
<dbReference type="Proteomes" id="UP000037460">
    <property type="component" value="Unassembled WGS sequence"/>
</dbReference>
<evidence type="ECO:0000256" key="6">
    <source>
        <dbReference type="SAM" id="MobiDB-lite"/>
    </source>
</evidence>
<organism evidence="7 8">
    <name type="scientific">Chrysochromulina tobinii</name>
    <dbReference type="NCBI Taxonomy" id="1460289"/>
    <lineage>
        <taxon>Eukaryota</taxon>
        <taxon>Haptista</taxon>
        <taxon>Haptophyta</taxon>
        <taxon>Prymnesiophyceae</taxon>
        <taxon>Prymnesiales</taxon>
        <taxon>Chrysochromulinaceae</taxon>
        <taxon>Chrysochromulina</taxon>
    </lineage>
</organism>
<dbReference type="Pfam" id="PF02104">
    <property type="entry name" value="SURF1"/>
    <property type="match status" value="1"/>
</dbReference>
<evidence type="ECO:0000256" key="2">
    <source>
        <dbReference type="ARBA" id="ARBA00022692"/>
    </source>
</evidence>
<sequence>MSFLTMLRGARRSVLSRHVLTERRLSSASVASSSASAESTTLRRLGAALFSGLCGTTACLCGWQVKRYGDKVQMVEDRKTALQAAPRPLREVYPELSAGISAGDEYTRVSVEGTFDHARQVLLGPRSAPPGSDKGNSPAGAPAQSGWDVVTPLACADGSRVLVNRGWVPRDATAAIDQPTGQQRIEGVLKQGDRENKYGHNDPAAGRYVWLDLASLARSSGSSPILVMAAAEGSDASDGRAASSVHRTWPRVRPLSSLMSFYVEPHTHIVYAATWASLTVAGAVITVKRFVR</sequence>
<comment type="function">
    <text evidence="5">Probably involved in the biogenesis of the COX complex.</text>
</comment>
<comment type="subcellular location">
    <subcellularLocation>
        <location evidence="1">Membrane</location>
    </subcellularLocation>
    <subcellularLocation>
        <location evidence="5">Mitochondrion inner membrane</location>
        <topology evidence="5">Multi-pass membrane protein</topology>
    </subcellularLocation>
</comment>
<comment type="caution">
    <text evidence="7">The sequence shown here is derived from an EMBL/GenBank/DDBJ whole genome shotgun (WGS) entry which is preliminary data.</text>
</comment>
<evidence type="ECO:0000256" key="5">
    <source>
        <dbReference type="RuleBase" id="RU363076"/>
    </source>
</evidence>
<evidence type="ECO:0000256" key="3">
    <source>
        <dbReference type="ARBA" id="ARBA00022989"/>
    </source>
</evidence>
<gene>
    <name evidence="7" type="ORF">Ctob_002269</name>
</gene>
<proteinExistence type="inferred from homology"/>
<dbReference type="PROSITE" id="PS50895">
    <property type="entry name" value="SURF1"/>
    <property type="match status" value="1"/>
</dbReference>
<comment type="similarity">
    <text evidence="5">Belongs to the SURF1 family.</text>
</comment>
<keyword evidence="5" id="KW-0496">Mitochondrion</keyword>
<feature type="region of interest" description="Disordered" evidence="6">
    <location>
        <begin position="122"/>
        <end position="144"/>
    </location>
</feature>
<feature type="transmembrane region" description="Helical" evidence="5">
    <location>
        <begin position="269"/>
        <end position="287"/>
    </location>
</feature>
<dbReference type="InterPro" id="IPR045214">
    <property type="entry name" value="Surf1/Surf4"/>
</dbReference>
<dbReference type="GO" id="GO:0005743">
    <property type="term" value="C:mitochondrial inner membrane"/>
    <property type="evidence" value="ECO:0007669"/>
    <property type="project" value="UniProtKB-SubCell"/>
</dbReference>
<dbReference type="PANTHER" id="PTHR23427:SF2">
    <property type="entry name" value="SURFEIT LOCUS PROTEIN 1"/>
    <property type="match status" value="1"/>
</dbReference>
<evidence type="ECO:0000256" key="4">
    <source>
        <dbReference type="ARBA" id="ARBA00023136"/>
    </source>
</evidence>
<dbReference type="PANTHER" id="PTHR23427">
    <property type="entry name" value="SURFEIT LOCUS PROTEIN"/>
    <property type="match status" value="1"/>
</dbReference>
<dbReference type="CDD" id="cd06662">
    <property type="entry name" value="SURF1"/>
    <property type="match status" value="1"/>
</dbReference>
<name>A0A0M0J7Q0_9EUKA</name>
<dbReference type="InterPro" id="IPR002994">
    <property type="entry name" value="Surf1/Shy1"/>
</dbReference>
<accession>A0A0M0J7Q0</accession>
<comment type="caution">
    <text evidence="5">Lacks conserved residue(s) required for the propagation of feature annotation.</text>
</comment>
<keyword evidence="3 5" id="KW-1133">Transmembrane helix</keyword>
<protein>
    <recommendedName>
        <fullName evidence="5">SURF1-like protein</fullName>
    </recommendedName>
</protein>